<evidence type="ECO:0000256" key="3">
    <source>
        <dbReference type="ARBA" id="ARBA00023163"/>
    </source>
</evidence>
<reference evidence="7 8" key="1">
    <citation type="submission" date="2016-11" db="EMBL/GenBank/DDBJ databases">
        <authorList>
            <person name="Jaros S."/>
            <person name="Januszkiewicz K."/>
            <person name="Wedrychowicz H."/>
        </authorList>
    </citation>
    <scope>NUCLEOTIDE SEQUENCE [LARGE SCALE GENOMIC DNA]</scope>
    <source>
        <strain evidence="7 8">DSM 43832</strain>
    </source>
</reference>
<dbReference type="InterPro" id="IPR029016">
    <property type="entry name" value="GAF-like_dom_sf"/>
</dbReference>
<dbReference type="Pfam" id="PF09339">
    <property type="entry name" value="HTH_IclR"/>
    <property type="match status" value="1"/>
</dbReference>
<dbReference type="InterPro" id="IPR014757">
    <property type="entry name" value="Tscrpt_reg_IclR_C"/>
</dbReference>
<dbReference type="RefSeq" id="WP_159444980.1">
    <property type="nucleotide sequence ID" value="NZ_CALGVN010000041.1"/>
</dbReference>
<dbReference type="InterPro" id="IPR005471">
    <property type="entry name" value="Tscrpt_reg_IclR_N"/>
</dbReference>
<evidence type="ECO:0000259" key="5">
    <source>
        <dbReference type="PROSITE" id="PS51077"/>
    </source>
</evidence>
<organism evidence="7 8">
    <name type="scientific">Pseudonocardia thermophila</name>
    <dbReference type="NCBI Taxonomy" id="1848"/>
    <lineage>
        <taxon>Bacteria</taxon>
        <taxon>Bacillati</taxon>
        <taxon>Actinomycetota</taxon>
        <taxon>Actinomycetes</taxon>
        <taxon>Pseudonocardiales</taxon>
        <taxon>Pseudonocardiaceae</taxon>
        <taxon>Pseudonocardia</taxon>
    </lineage>
</organism>
<dbReference type="GO" id="GO:0003700">
    <property type="term" value="F:DNA-binding transcription factor activity"/>
    <property type="evidence" value="ECO:0007669"/>
    <property type="project" value="TreeGrafter"/>
</dbReference>
<evidence type="ECO:0000256" key="4">
    <source>
        <dbReference type="SAM" id="MobiDB-lite"/>
    </source>
</evidence>
<evidence type="ECO:0000256" key="2">
    <source>
        <dbReference type="ARBA" id="ARBA00023125"/>
    </source>
</evidence>
<dbReference type="PROSITE" id="PS51078">
    <property type="entry name" value="ICLR_ED"/>
    <property type="match status" value="1"/>
</dbReference>
<dbReference type="Gene3D" id="1.10.10.10">
    <property type="entry name" value="Winged helix-like DNA-binding domain superfamily/Winged helix DNA-binding domain"/>
    <property type="match status" value="1"/>
</dbReference>
<gene>
    <name evidence="7" type="ORF">SAMN05443637_13010</name>
</gene>
<dbReference type="PANTHER" id="PTHR30136:SF24">
    <property type="entry name" value="HTH-TYPE TRANSCRIPTIONAL REPRESSOR ALLR"/>
    <property type="match status" value="1"/>
</dbReference>
<name>A0A1M7AU61_PSETH</name>
<dbReference type="GO" id="GO:0045892">
    <property type="term" value="P:negative regulation of DNA-templated transcription"/>
    <property type="evidence" value="ECO:0007669"/>
    <property type="project" value="TreeGrafter"/>
</dbReference>
<dbReference type="PROSITE" id="PS51077">
    <property type="entry name" value="HTH_ICLR"/>
    <property type="match status" value="1"/>
</dbReference>
<dbReference type="SUPFAM" id="SSF46785">
    <property type="entry name" value="Winged helix' DNA-binding domain"/>
    <property type="match status" value="1"/>
</dbReference>
<keyword evidence="2" id="KW-0238">DNA-binding</keyword>
<dbReference type="InterPro" id="IPR036388">
    <property type="entry name" value="WH-like_DNA-bd_sf"/>
</dbReference>
<feature type="compositionally biased region" description="Polar residues" evidence="4">
    <location>
        <begin position="1"/>
        <end position="12"/>
    </location>
</feature>
<dbReference type="AlphaFoldDB" id="A0A1M7AU61"/>
<dbReference type="InterPro" id="IPR036390">
    <property type="entry name" value="WH_DNA-bd_sf"/>
</dbReference>
<dbReference type="InterPro" id="IPR050707">
    <property type="entry name" value="HTH_MetabolicPath_Reg"/>
</dbReference>
<dbReference type="SUPFAM" id="SSF55781">
    <property type="entry name" value="GAF domain-like"/>
    <property type="match status" value="1"/>
</dbReference>
<evidence type="ECO:0000259" key="6">
    <source>
        <dbReference type="PROSITE" id="PS51078"/>
    </source>
</evidence>
<dbReference type="STRING" id="1848.SAMN05443637_13010"/>
<keyword evidence="8" id="KW-1185">Reference proteome</keyword>
<dbReference type="GO" id="GO:0003677">
    <property type="term" value="F:DNA binding"/>
    <property type="evidence" value="ECO:0007669"/>
    <property type="project" value="UniProtKB-KW"/>
</dbReference>
<dbReference type="SMART" id="SM00346">
    <property type="entry name" value="HTH_ICLR"/>
    <property type="match status" value="1"/>
</dbReference>
<dbReference type="Proteomes" id="UP000184363">
    <property type="component" value="Unassembled WGS sequence"/>
</dbReference>
<feature type="region of interest" description="Disordered" evidence="4">
    <location>
        <begin position="1"/>
        <end position="30"/>
    </location>
</feature>
<dbReference type="Gene3D" id="3.30.450.40">
    <property type="match status" value="1"/>
</dbReference>
<dbReference type="Pfam" id="PF01614">
    <property type="entry name" value="IclR_C"/>
    <property type="match status" value="1"/>
</dbReference>
<dbReference type="EMBL" id="FRAP01000030">
    <property type="protein sequence ID" value="SHL46262.1"/>
    <property type="molecule type" value="Genomic_DNA"/>
</dbReference>
<keyword evidence="1" id="KW-0805">Transcription regulation</keyword>
<feature type="domain" description="IclR-ED" evidence="6">
    <location>
        <begin position="94"/>
        <end position="278"/>
    </location>
</feature>
<proteinExistence type="predicted"/>
<evidence type="ECO:0000256" key="1">
    <source>
        <dbReference type="ARBA" id="ARBA00023015"/>
    </source>
</evidence>
<evidence type="ECO:0000313" key="8">
    <source>
        <dbReference type="Proteomes" id="UP000184363"/>
    </source>
</evidence>
<keyword evidence="3" id="KW-0804">Transcription</keyword>
<dbReference type="OrthoDB" id="8479143at2"/>
<sequence>MAESTRGSSAPRRTTRAAGGSGEEALDGGGGPIEKAFQLLDVLVDAPSGGTGVREISRRLSLPVSSVHRLLGTLLNADLVSRDEETRRYSVGPEAYRLAARITRGMRLSEFALPALRRLTAEFNETALLGVYLPQQGKMMFTDRVDGTHFLQYRIALLEPLSLVWGASGKAILAFLPPEVVDEILKNEGPSPATGARPPRRSELLAELDQIRSQGYVISHGEKIPNARGVAAPVFGASGVVGCLCVTSPVDRLPDDTVQKLSARVAEEATQVSELYGGLTSRS</sequence>
<feature type="compositionally biased region" description="Gly residues" evidence="4">
    <location>
        <begin position="19"/>
        <end position="30"/>
    </location>
</feature>
<evidence type="ECO:0000313" key="7">
    <source>
        <dbReference type="EMBL" id="SHL46262.1"/>
    </source>
</evidence>
<accession>A0A1M7AU61</accession>
<dbReference type="PANTHER" id="PTHR30136">
    <property type="entry name" value="HELIX-TURN-HELIX TRANSCRIPTIONAL REGULATOR, ICLR FAMILY"/>
    <property type="match status" value="1"/>
</dbReference>
<feature type="domain" description="HTH iclR-type" evidence="5">
    <location>
        <begin position="30"/>
        <end position="93"/>
    </location>
</feature>
<protein>
    <submittedName>
        <fullName evidence="7">Transcriptional regulator, IclR family</fullName>
    </submittedName>
</protein>